<sequence>MGSSTTATQTRTITSVSTPSSVTRSMSRRLLQQNLSTPTRAMTPVQTPSPMTRSQNILLEFEGSIEPVACEALSPTTFMEKGKSKKLKVVSTASTGPGSAPWGDYLGGEVHEDDDSGGGMSTGPHTRCLAESAS</sequence>
<evidence type="ECO:0000313" key="2">
    <source>
        <dbReference type="EMBL" id="RLM69215.1"/>
    </source>
</evidence>
<gene>
    <name evidence="2" type="ORF">C2845_PM17G02100</name>
</gene>
<name>A0A3L6PZS6_PANMI</name>
<dbReference type="EMBL" id="PQIB02000014">
    <property type="protein sequence ID" value="RLM69215.1"/>
    <property type="molecule type" value="Genomic_DNA"/>
</dbReference>
<proteinExistence type="predicted"/>
<protein>
    <submittedName>
        <fullName evidence="2">Uncharacterized protein</fullName>
    </submittedName>
</protein>
<accession>A0A3L6PZS6</accession>
<feature type="compositionally biased region" description="Low complexity" evidence="1">
    <location>
        <begin position="1"/>
        <end position="29"/>
    </location>
</feature>
<feature type="compositionally biased region" description="Polar residues" evidence="1">
    <location>
        <begin position="30"/>
        <end position="51"/>
    </location>
</feature>
<keyword evidence="3" id="KW-1185">Reference proteome</keyword>
<feature type="region of interest" description="Disordered" evidence="1">
    <location>
        <begin position="90"/>
        <end position="134"/>
    </location>
</feature>
<organism evidence="2 3">
    <name type="scientific">Panicum miliaceum</name>
    <name type="common">Proso millet</name>
    <name type="synonym">Broomcorn millet</name>
    <dbReference type="NCBI Taxonomy" id="4540"/>
    <lineage>
        <taxon>Eukaryota</taxon>
        <taxon>Viridiplantae</taxon>
        <taxon>Streptophyta</taxon>
        <taxon>Embryophyta</taxon>
        <taxon>Tracheophyta</taxon>
        <taxon>Spermatophyta</taxon>
        <taxon>Magnoliopsida</taxon>
        <taxon>Liliopsida</taxon>
        <taxon>Poales</taxon>
        <taxon>Poaceae</taxon>
        <taxon>PACMAD clade</taxon>
        <taxon>Panicoideae</taxon>
        <taxon>Panicodae</taxon>
        <taxon>Paniceae</taxon>
        <taxon>Panicinae</taxon>
        <taxon>Panicum</taxon>
        <taxon>Panicum sect. Panicum</taxon>
    </lineage>
</organism>
<feature type="region of interest" description="Disordered" evidence="1">
    <location>
        <begin position="1"/>
        <end position="51"/>
    </location>
</feature>
<evidence type="ECO:0000313" key="3">
    <source>
        <dbReference type="Proteomes" id="UP000275267"/>
    </source>
</evidence>
<dbReference type="AlphaFoldDB" id="A0A3L6PZS6"/>
<comment type="caution">
    <text evidence="2">The sequence shown here is derived from an EMBL/GenBank/DDBJ whole genome shotgun (WGS) entry which is preliminary data.</text>
</comment>
<evidence type="ECO:0000256" key="1">
    <source>
        <dbReference type="SAM" id="MobiDB-lite"/>
    </source>
</evidence>
<dbReference type="Proteomes" id="UP000275267">
    <property type="component" value="Unassembled WGS sequence"/>
</dbReference>
<reference evidence="3" key="1">
    <citation type="journal article" date="2019" name="Nat. Commun.">
        <title>The genome of broomcorn millet.</title>
        <authorList>
            <person name="Zou C."/>
            <person name="Miki D."/>
            <person name="Li D."/>
            <person name="Tang Q."/>
            <person name="Xiao L."/>
            <person name="Rajput S."/>
            <person name="Deng P."/>
            <person name="Jia W."/>
            <person name="Huang R."/>
            <person name="Zhang M."/>
            <person name="Sun Y."/>
            <person name="Hu J."/>
            <person name="Fu X."/>
            <person name="Schnable P.S."/>
            <person name="Li F."/>
            <person name="Zhang H."/>
            <person name="Feng B."/>
            <person name="Zhu X."/>
            <person name="Liu R."/>
            <person name="Schnable J.C."/>
            <person name="Zhu J.-K."/>
            <person name="Zhang H."/>
        </authorList>
    </citation>
    <scope>NUCLEOTIDE SEQUENCE [LARGE SCALE GENOMIC DNA]</scope>
</reference>